<organism evidence="7 8">
    <name type="scientific">Pseudomonas putida</name>
    <name type="common">Arthrobacter siderocapsulatus</name>
    <dbReference type="NCBI Taxonomy" id="303"/>
    <lineage>
        <taxon>Bacteria</taxon>
        <taxon>Pseudomonadati</taxon>
        <taxon>Pseudomonadota</taxon>
        <taxon>Gammaproteobacteria</taxon>
        <taxon>Pseudomonadales</taxon>
        <taxon>Pseudomonadaceae</taxon>
        <taxon>Pseudomonas</taxon>
    </lineage>
</organism>
<comment type="caution">
    <text evidence="7">The sequence shown here is derived from an EMBL/GenBank/DDBJ whole genome shotgun (WGS) entry which is preliminary data.</text>
</comment>
<keyword evidence="5 6" id="KW-0472">Membrane</keyword>
<dbReference type="OrthoDB" id="9804700at2"/>
<feature type="transmembrane region" description="Helical" evidence="6">
    <location>
        <begin position="292"/>
        <end position="322"/>
    </location>
</feature>
<dbReference type="InterPro" id="IPR050367">
    <property type="entry name" value="APC_superfamily"/>
</dbReference>
<feature type="transmembrane region" description="Helical" evidence="6">
    <location>
        <begin position="343"/>
        <end position="366"/>
    </location>
</feature>
<feature type="transmembrane region" description="Helical" evidence="6">
    <location>
        <begin position="99"/>
        <end position="127"/>
    </location>
</feature>
<feature type="transmembrane region" description="Helical" evidence="6">
    <location>
        <begin position="164"/>
        <end position="185"/>
    </location>
</feature>
<proteinExistence type="predicted"/>
<dbReference type="PIRSF" id="PIRSF006060">
    <property type="entry name" value="AA_transporter"/>
    <property type="match status" value="1"/>
</dbReference>
<keyword evidence="3 6" id="KW-0812">Transmembrane</keyword>
<feature type="transmembrane region" description="Helical" evidence="6">
    <location>
        <begin position="205"/>
        <end position="226"/>
    </location>
</feature>
<sequence length="455" mass="48528">MSIANASDTPSTQDPEQAGLKRVLSFSDVLAYGLLYFVPIAPVSVFGLIYNTSAGMVALVYLVAAVAMIFSAISYSQMARKIPLAGSVYSYVTHGTNSSLGFVAGWAILLDYLLLPALLAVLGAAALSAQFPQVPTTVWLVTFVAVPTAVNLMGIEMNARLSKVLLLIQLVVLFLFAAFATSRIIELKPTLEHFIAPFYNRSDFSMAMVFAAVPIAALSYIGFDAVSTLNEEAKGGGETVSRATMMLLVLVTVLFVGQVYLAAVFVPLGTVYQGAAADTAFYTLSAEIVGAWFLPVITLTSGIIALMANTLVSQATTARVLFSMSRDKRLPAYLSRISARTNVPANAIVTVALVSFVVAFAGAGYLDVMVTLVTFGALTAYILLHVSVMIYFRKIGQAQLFSHGVSPVLGVLLLSYALWSTNVHAKVLGAAWMLGGLLIAWVMRRRGAPSLTWTD</sequence>
<dbReference type="PANTHER" id="PTHR42770">
    <property type="entry name" value="AMINO ACID TRANSPORTER-RELATED"/>
    <property type="match status" value="1"/>
</dbReference>
<evidence type="ECO:0000313" key="8">
    <source>
        <dbReference type="Proteomes" id="UP000269115"/>
    </source>
</evidence>
<feature type="transmembrane region" description="Helical" evidence="6">
    <location>
        <begin position="425"/>
        <end position="443"/>
    </location>
</feature>
<evidence type="ECO:0000256" key="2">
    <source>
        <dbReference type="ARBA" id="ARBA00022475"/>
    </source>
</evidence>
<dbReference type="PANTHER" id="PTHR42770:SF16">
    <property type="entry name" value="AMINO ACID PERMEASE"/>
    <property type="match status" value="1"/>
</dbReference>
<protein>
    <submittedName>
        <fullName evidence="7">Amino acid/polyamine/organocation transporter (APC superfamily)</fullName>
    </submittedName>
</protein>
<feature type="transmembrane region" description="Helical" evidence="6">
    <location>
        <begin position="56"/>
        <end position="78"/>
    </location>
</feature>
<dbReference type="Gene3D" id="1.20.1740.10">
    <property type="entry name" value="Amino acid/polyamine transporter I"/>
    <property type="match status" value="1"/>
</dbReference>
<dbReference type="Proteomes" id="UP000269115">
    <property type="component" value="Unassembled WGS sequence"/>
</dbReference>
<dbReference type="GO" id="GO:0005886">
    <property type="term" value="C:plasma membrane"/>
    <property type="evidence" value="ECO:0007669"/>
    <property type="project" value="UniProtKB-SubCell"/>
</dbReference>
<dbReference type="RefSeq" id="WP_043861243.1">
    <property type="nucleotide sequence ID" value="NZ_RJUR01000014.1"/>
</dbReference>
<comment type="subcellular location">
    <subcellularLocation>
        <location evidence="1">Cell membrane</location>
        <topology evidence="1">Multi-pass membrane protein</topology>
    </subcellularLocation>
</comment>
<feature type="transmembrane region" description="Helical" evidence="6">
    <location>
        <begin position="400"/>
        <end position="419"/>
    </location>
</feature>
<dbReference type="Pfam" id="PF13520">
    <property type="entry name" value="AA_permease_2"/>
    <property type="match status" value="1"/>
</dbReference>
<feature type="transmembrane region" description="Helical" evidence="6">
    <location>
        <begin position="247"/>
        <end position="272"/>
    </location>
</feature>
<evidence type="ECO:0000256" key="1">
    <source>
        <dbReference type="ARBA" id="ARBA00004651"/>
    </source>
</evidence>
<feature type="transmembrane region" description="Helical" evidence="6">
    <location>
        <begin position="29"/>
        <end position="50"/>
    </location>
</feature>
<gene>
    <name evidence="7" type="ORF">EDF85_3002</name>
</gene>
<feature type="transmembrane region" description="Helical" evidence="6">
    <location>
        <begin position="372"/>
        <end position="393"/>
    </location>
</feature>
<keyword evidence="4 6" id="KW-1133">Transmembrane helix</keyword>
<evidence type="ECO:0000256" key="5">
    <source>
        <dbReference type="ARBA" id="ARBA00023136"/>
    </source>
</evidence>
<evidence type="ECO:0000256" key="4">
    <source>
        <dbReference type="ARBA" id="ARBA00022989"/>
    </source>
</evidence>
<dbReference type="InterPro" id="IPR002293">
    <property type="entry name" value="AA/rel_permease1"/>
</dbReference>
<evidence type="ECO:0000256" key="6">
    <source>
        <dbReference type="SAM" id="Phobius"/>
    </source>
</evidence>
<feature type="transmembrane region" description="Helical" evidence="6">
    <location>
        <begin position="133"/>
        <end position="152"/>
    </location>
</feature>
<evidence type="ECO:0000256" key="3">
    <source>
        <dbReference type="ARBA" id="ARBA00022692"/>
    </source>
</evidence>
<dbReference type="GO" id="GO:0022857">
    <property type="term" value="F:transmembrane transporter activity"/>
    <property type="evidence" value="ECO:0007669"/>
    <property type="project" value="InterPro"/>
</dbReference>
<accession>A0A9X8EG41</accession>
<name>A0A9X8EG41_PSEPU</name>
<reference evidence="7 8" key="1">
    <citation type="submission" date="2018-11" db="EMBL/GenBank/DDBJ databases">
        <title>Genomic analyses of the natural microbiome of Caenorhabditis elegans.</title>
        <authorList>
            <person name="Samuel B."/>
        </authorList>
    </citation>
    <scope>NUCLEOTIDE SEQUENCE [LARGE SCALE GENOMIC DNA]</scope>
    <source>
        <strain evidence="7 8">BIGb0473</strain>
    </source>
</reference>
<dbReference type="AlphaFoldDB" id="A0A9X8EG41"/>
<dbReference type="EMBL" id="RJUR01000014">
    <property type="protein sequence ID" value="ROQ48701.1"/>
    <property type="molecule type" value="Genomic_DNA"/>
</dbReference>
<evidence type="ECO:0000313" key="7">
    <source>
        <dbReference type="EMBL" id="ROQ48701.1"/>
    </source>
</evidence>
<keyword evidence="2" id="KW-1003">Cell membrane</keyword>